<organism evidence="2 3">
    <name type="scientific">Roseburia porci</name>
    <dbReference type="NCBI Taxonomy" id="2605790"/>
    <lineage>
        <taxon>Bacteria</taxon>
        <taxon>Bacillati</taxon>
        <taxon>Bacillota</taxon>
        <taxon>Clostridia</taxon>
        <taxon>Lachnospirales</taxon>
        <taxon>Lachnospiraceae</taxon>
        <taxon>Roseburia</taxon>
    </lineage>
</organism>
<gene>
    <name evidence="2" type="ORF">FYJ75_08725</name>
</gene>
<sequence>MRYRGKNELKFDCGRKKGMHGYRAFLCVLLVVIVAGAVWYFVACQDNSEIPADGTLVHSMHTAEV</sequence>
<keyword evidence="1" id="KW-0472">Membrane</keyword>
<dbReference type="Proteomes" id="UP000474024">
    <property type="component" value="Unassembled WGS sequence"/>
</dbReference>
<keyword evidence="3" id="KW-1185">Reference proteome</keyword>
<proteinExistence type="predicted"/>
<evidence type="ECO:0000256" key="1">
    <source>
        <dbReference type="SAM" id="Phobius"/>
    </source>
</evidence>
<keyword evidence="1" id="KW-0812">Transmembrane</keyword>
<evidence type="ECO:0000313" key="3">
    <source>
        <dbReference type="Proteomes" id="UP000474024"/>
    </source>
</evidence>
<dbReference type="AlphaFoldDB" id="A0A6L5YT09"/>
<accession>A0A6L5YT09</accession>
<name>A0A6L5YT09_9FIRM</name>
<evidence type="ECO:0000313" key="2">
    <source>
        <dbReference type="EMBL" id="MST75109.1"/>
    </source>
</evidence>
<dbReference type="EMBL" id="VUNI01000013">
    <property type="protein sequence ID" value="MST75109.1"/>
    <property type="molecule type" value="Genomic_DNA"/>
</dbReference>
<comment type="caution">
    <text evidence="2">The sequence shown here is derived from an EMBL/GenBank/DDBJ whole genome shotgun (WGS) entry which is preliminary data.</text>
</comment>
<feature type="transmembrane region" description="Helical" evidence="1">
    <location>
        <begin position="21"/>
        <end position="42"/>
    </location>
</feature>
<keyword evidence="1" id="KW-1133">Transmembrane helix</keyword>
<protein>
    <submittedName>
        <fullName evidence="2">Uncharacterized protein</fullName>
    </submittedName>
</protein>
<dbReference type="RefSeq" id="WP_154430073.1">
    <property type="nucleotide sequence ID" value="NZ_VUNI01000013.1"/>
</dbReference>
<reference evidence="2 3" key="1">
    <citation type="submission" date="2019-08" db="EMBL/GenBank/DDBJ databases">
        <title>In-depth cultivation of the pig gut microbiome towards novel bacterial diversity and tailored functional studies.</title>
        <authorList>
            <person name="Wylensek D."/>
            <person name="Hitch T.C.A."/>
            <person name="Clavel T."/>
        </authorList>
    </citation>
    <scope>NUCLEOTIDE SEQUENCE [LARGE SCALE GENOMIC DNA]</scope>
    <source>
        <strain evidence="2 3">MUC/MUC-530-WT-4D</strain>
    </source>
</reference>